<dbReference type="Proteomes" id="UP000026961">
    <property type="component" value="Chromosome 12"/>
</dbReference>
<evidence type="ECO:0000256" key="5">
    <source>
        <dbReference type="ARBA" id="ARBA00022527"/>
    </source>
</evidence>
<dbReference type="InterPro" id="IPR003591">
    <property type="entry name" value="Leu-rich_rpt_typical-subtyp"/>
</dbReference>
<evidence type="ECO:0000259" key="20">
    <source>
        <dbReference type="Pfam" id="PF08263"/>
    </source>
</evidence>
<evidence type="ECO:0000256" key="11">
    <source>
        <dbReference type="ARBA" id="ARBA00022777"/>
    </source>
</evidence>
<keyword evidence="9 19" id="KW-0732">Signal</keyword>
<dbReference type="AlphaFoldDB" id="A0A0E0BP74"/>
<keyword evidence="4" id="KW-1003">Cell membrane</keyword>
<evidence type="ECO:0000256" key="8">
    <source>
        <dbReference type="ARBA" id="ARBA00022692"/>
    </source>
</evidence>
<keyword evidence="14" id="KW-0675">Receptor</keyword>
<dbReference type="FunFam" id="3.80.10.10:FF:000213">
    <property type="entry name" value="Tyrosine-sulfated glycopeptide receptor 1"/>
    <property type="match status" value="1"/>
</dbReference>
<evidence type="ECO:0000256" key="15">
    <source>
        <dbReference type="ARBA" id="ARBA00023180"/>
    </source>
</evidence>
<dbReference type="InterPro" id="IPR046956">
    <property type="entry name" value="RLP23-like"/>
</dbReference>
<feature type="transmembrane region" description="Helical" evidence="18">
    <location>
        <begin position="587"/>
        <end position="609"/>
    </location>
</feature>
<comment type="catalytic activity">
    <reaction evidence="16">
        <text>L-threonyl-[protein] + ATP = O-phospho-L-threonyl-[protein] + ADP + H(+)</text>
        <dbReference type="Rhea" id="RHEA:46608"/>
        <dbReference type="Rhea" id="RHEA-COMP:11060"/>
        <dbReference type="Rhea" id="RHEA-COMP:11605"/>
        <dbReference type="ChEBI" id="CHEBI:15378"/>
        <dbReference type="ChEBI" id="CHEBI:30013"/>
        <dbReference type="ChEBI" id="CHEBI:30616"/>
        <dbReference type="ChEBI" id="CHEBI:61977"/>
        <dbReference type="ChEBI" id="CHEBI:456216"/>
        <dbReference type="EC" id="2.7.11.1"/>
    </reaction>
</comment>
<feature type="signal peptide" evidence="19">
    <location>
        <begin position="1"/>
        <end position="20"/>
    </location>
</feature>
<dbReference type="Gramene" id="OGLUM12G04080.1">
    <property type="protein sequence ID" value="OGLUM12G04080.1"/>
    <property type="gene ID" value="OGLUM12G04080"/>
</dbReference>
<evidence type="ECO:0000256" key="1">
    <source>
        <dbReference type="ARBA" id="ARBA00004251"/>
    </source>
</evidence>
<dbReference type="InterPro" id="IPR013210">
    <property type="entry name" value="LRR_N_plant-typ"/>
</dbReference>
<keyword evidence="5" id="KW-0723">Serine/threonine-protein kinase</keyword>
<evidence type="ECO:0000256" key="14">
    <source>
        <dbReference type="ARBA" id="ARBA00023170"/>
    </source>
</evidence>
<evidence type="ECO:0000256" key="4">
    <source>
        <dbReference type="ARBA" id="ARBA00022475"/>
    </source>
</evidence>
<dbReference type="PRINTS" id="PR00019">
    <property type="entry name" value="LEURICHRPT"/>
</dbReference>
<evidence type="ECO:0000256" key="7">
    <source>
        <dbReference type="ARBA" id="ARBA00022679"/>
    </source>
</evidence>
<sequence length="645" mass="71265">MSVLLLITCFFLSLLRAAAGGNSASASASASSLPHERDALLALKHGVTSDPAGLLDSWRRDEDCCRWRGVRCSNQTGRVHELRLGSSSSTALVGQISPSVLALQHLEHLDQHLSLNNVNLTTVMDWPRVMNMIPSLKVLNLSGCSLATANQLLLPVNLTNLEVLDASSNSFHHPMSASWFWNITSLQYLDLSSNRLYGQIPHKLMMTSLQFLDLSSNGDGDKNMGVMATDLSNLCSLKVLKIRWALLYGDITEMFKNLSSNCSPNQLKELDLGVNQLTGTLPKWIGQLTSLVKLDLSSNNITGPLPASVGRFTDLKFLDLSDNHLTRNVPHEIDLAKNKFTGRLPAWIGNLMLLRILRLSHNKFVGDIPMNITNLACLQYMVLSNNEISGSLPSYLSNLTAMRKTNMTGMCYVGDIDNFHLISLSAVLKGQERNYGSISRVFDTNMTSIDLSSNNLTGEIPEEIIALNVLVYLNLSRNHFIGVVPSKIGEMQSLESLDLSRNKISGEIPATLSNLTFLSYLDLSYNNLTGRIPSGTQLDSLYAANPFMYIGNIGLCGHPLQNNCSRDNASKQGRHQGGTKEGHGIEFFYLGLGCGFITGTWMAFGVLLFKRSWRIAFFQLPDKLYDKVYVLVATWARRTQTDRLP</sequence>
<keyword evidence="15" id="KW-0325">Glycoprotein</keyword>
<dbReference type="eggNOG" id="KOG0619">
    <property type="taxonomic scope" value="Eukaryota"/>
</dbReference>
<dbReference type="Gene3D" id="3.80.10.10">
    <property type="entry name" value="Ribonuclease Inhibitor"/>
    <property type="match status" value="2"/>
</dbReference>
<name>A0A0E0BP74_9ORYZ</name>
<keyword evidence="7" id="KW-0808">Transferase</keyword>
<evidence type="ECO:0000256" key="16">
    <source>
        <dbReference type="ARBA" id="ARBA00047899"/>
    </source>
</evidence>
<evidence type="ECO:0000313" key="22">
    <source>
        <dbReference type="Proteomes" id="UP000026961"/>
    </source>
</evidence>
<comment type="subcellular location">
    <subcellularLocation>
        <location evidence="1">Cell membrane</location>
        <topology evidence="1">Single-pass type I membrane protein</topology>
    </subcellularLocation>
</comment>
<evidence type="ECO:0000256" key="19">
    <source>
        <dbReference type="SAM" id="SignalP"/>
    </source>
</evidence>
<dbReference type="Pfam" id="PF13855">
    <property type="entry name" value="LRR_8"/>
    <property type="match status" value="3"/>
</dbReference>
<keyword evidence="12 18" id="KW-1133">Transmembrane helix</keyword>
<dbReference type="FunFam" id="3.80.10.10:FF:000041">
    <property type="entry name" value="LRR receptor-like serine/threonine-protein kinase ERECTA"/>
    <property type="match status" value="1"/>
</dbReference>
<feature type="domain" description="Leucine-rich repeat-containing N-terminal plant-type" evidence="20">
    <location>
        <begin position="34"/>
        <end position="73"/>
    </location>
</feature>
<dbReference type="GO" id="GO:0005886">
    <property type="term" value="C:plasma membrane"/>
    <property type="evidence" value="ECO:0007669"/>
    <property type="project" value="UniProtKB-SubCell"/>
</dbReference>
<comment type="catalytic activity">
    <reaction evidence="17">
        <text>L-seryl-[protein] + ATP = O-phospho-L-seryl-[protein] + ADP + H(+)</text>
        <dbReference type="Rhea" id="RHEA:17989"/>
        <dbReference type="Rhea" id="RHEA-COMP:9863"/>
        <dbReference type="Rhea" id="RHEA-COMP:11604"/>
        <dbReference type="ChEBI" id="CHEBI:15378"/>
        <dbReference type="ChEBI" id="CHEBI:29999"/>
        <dbReference type="ChEBI" id="CHEBI:30616"/>
        <dbReference type="ChEBI" id="CHEBI:83421"/>
        <dbReference type="ChEBI" id="CHEBI:456216"/>
        <dbReference type="EC" id="2.7.11.1"/>
    </reaction>
</comment>
<dbReference type="InterPro" id="IPR001611">
    <property type="entry name" value="Leu-rich_rpt"/>
</dbReference>
<evidence type="ECO:0000256" key="6">
    <source>
        <dbReference type="ARBA" id="ARBA00022614"/>
    </source>
</evidence>
<reference evidence="21" key="2">
    <citation type="submission" date="2018-05" db="EMBL/GenBank/DDBJ databases">
        <title>OgluRS3 (Oryza glumaepatula Reference Sequence Version 3).</title>
        <authorList>
            <person name="Zhang J."/>
            <person name="Kudrna D."/>
            <person name="Lee S."/>
            <person name="Talag J."/>
            <person name="Welchert J."/>
            <person name="Wing R.A."/>
        </authorList>
    </citation>
    <scope>NUCLEOTIDE SEQUENCE [LARGE SCALE GENOMIC DNA]</scope>
</reference>
<keyword evidence="11" id="KW-0418">Kinase</keyword>
<dbReference type="FunFam" id="3.80.10.10:FF:000649">
    <property type="entry name" value="Leucine Rich Repeat family protein"/>
    <property type="match status" value="1"/>
</dbReference>
<evidence type="ECO:0000256" key="17">
    <source>
        <dbReference type="ARBA" id="ARBA00048679"/>
    </source>
</evidence>
<dbReference type="SMART" id="SM00369">
    <property type="entry name" value="LRR_TYP"/>
    <property type="match status" value="6"/>
</dbReference>
<keyword evidence="13 18" id="KW-0472">Membrane</keyword>
<organism evidence="21">
    <name type="scientific">Oryza glumipatula</name>
    <dbReference type="NCBI Taxonomy" id="40148"/>
    <lineage>
        <taxon>Eukaryota</taxon>
        <taxon>Viridiplantae</taxon>
        <taxon>Streptophyta</taxon>
        <taxon>Embryophyta</taxon>
        <taxon>Tracheophyta</taxon>
        <taxon>Spermatophyta</taxon>
        <taxon>Magnoliopsida</taxon>
        <taxon>Liliopsida</taxon>
        <taxon>Poales</taxon>
        <taxon>Poaceae</taxon>
        <taxon>BOP clade</taxon>
        <taxon>Oryzoideae</taxon>
        <taxon>Oryzeae</taxon>
        <taxon>Oryzinae</taxon>
        <taxon>Oryza</taxon>
    </lineage>
</organism>
<keyword evidence="22" id="KW-1185">Reference proteome</keyword>
<evidence type="ECO:0000256" key="10">
    <source>
        <dbReference type="ARBA" id="ARBA00022737"/>
    </source>
</evidence>
<evidence type="ECO:0000256" key="9">
    <source>
        <dbReference type="ARBA" id="ARBA00022729"/>
    </source>
</evidence>
<dbReference type="STRING" id="40148.A0A0E0BP74"/>
<dbReference type="InterPro" id="IPR032675">
    <property type="entry name" value="LRR_dom_sf"/>
</dbReference>
<dbReference type="PANTHER" id="PTHR48063">
    <property type="entry name" value="LRR RECEPTOR-LIKE KINASE"/>
    <property type="match status" value="1"/>
</dbReference>
<dbReference type="SUPFAM" id="SSF52058">
    <property type="entry name" value="L domain-like"/>
    <property type="match status" value="1"/>
</dbReference>
<dbReference type="GO" id="GO:0004674">
    <property type="term" value="F:protein serine/threonine kinase activity"/>
    <property type="evidence" value="ECO:0007669"/>
    <property type="project" value="UniProtKB-KW"/>
</dbReference>
<dbReference type="EnsemblPlants" id="OGLUM12G04080.1">
    <property type="protein sequence ID" value="OGLUM12G04080.1"/>
    <property type="gene ID" value="OGLUM12G04080"/>
</dbReference>
<feature type="chain" id="PRO_5002354966" description="non-specific serine/threonine protein kinase" evidence="19">
    <location>
        <begin position="21"/>
        <end position="645"/>
    </location>
</feature>
<evidence type="ECO:0000256" key="3">
    <source>
        <dbReference type="ARBA" id="ARBA00012513"/>
    </source>
</evidence>
<dbReference type="EC" id="2.7.11.1" evidence="3"/>
<accession>A0A0E0BP74</accession>
<evidence type="ECO:0000256" key="13">
    <source>
        <dbReference type="ARBA" id="ARBA00023136"/>
    </source>
</evidence>
<dbReference type="HOGENOM" id="CLU_000288_18_3_1"/>
<evidence type="ECO:0000256" key="2">
    <source>
        <dbReference type="ARBA" id="ARBA00009592"/>
    </source>
</evidence>
<dbReference type="PROSITE" id="PS51450">
    <property type="entry name" value="LRR"/>
    <property type="match status" value="1"/>
</dbReference>
<evidence type="ECO:0000256" key="12">
    <source>
        <dbReference type="ARBA" id="ARBA00022989"/>
    </source>
</evidence>
<evidence type="ECO:0000313" key="21">
    <source>
        <dbReference type="EnsemblPlants" id="OGLUM12G04080.1"/>
    </source>
</evidence>
<dbReference type="PANTHER" id="PTHR48063:SF40">
    <property type="entry name" value="LEUCINE-RICH REPEAT-CONTAINING N-TERMINAL PLANT-TYPE DOMAIN-CONTAINING PROTEIN"/>
    <property type="match status" value="1"/>
</dbReference>
<reference evidence="21" key="1">
    <citation type="submission" date="2015-04" db="UniProtKB">
        <authorList>
            <consortium name="EnsemblPlants"/>
        </authorList>
    </citation>
    <scope>IDENTIFICATION</scope>
</reference>
<proteinExistence type="inferred from homology"/>
<comment type="similarity">
    <text evidence="2">Belongs to the RLP family.</text>
</comment>
<keyword evidence="8 18" id="KW-0812">Transmembrane</keyword>
<evidence type="ECO:0000256" key="18">
    <source>
        <dbReference type="SAM" id="Phobius"/>
    </source>
</evidence>
<dbReference type="Pfam" id="PF08263">
    <property type="entry name" value="LRRNT_2"/>
    <property type="match status" value="1"/>
</dbReference>
<keyword evidence="10" id="KW-0677">Repeat</keyword>
<dbReference type="Pfam" id="PF00560">
    <property type="entry name" value="LRR_1"/>
    <property type="match status" value="3"/>
</dbReference>
<keyword evidence="6" id="KW-0433">Leucine-rich repeat</keyword>
<protein>
    <recommendedName>
        <fullName evidence="3">non-specific serine/threonine protein kinase</fullName>
        <ecNumber evidence="3">2.7.11.1</ecNumber>
    </recommendedName>
</protein>